<organism evidence="2 3">
    <name type="scientific">Nocardia flavorosea</name>
    <dbReference type="NCBI Taxonomy" id="53429"/>
    <lineage>
        <taxon>Bacteria</taxon>
        <taxon>Bacillati</taxon>
        <taxon>Actinomycetota</taxon>
        <taxon>Actinomycetes</taxon>
        <taxon>Mycobacteriales</taxon>
        <taxon>Nocardiaceae</taxon>
        <taxon>Nocardia</taxon>
    </lineage>
</organism>
<accession>A0A846YRR2</accession>
<dbReference type="EMBL" id="JAAXOT010000019">
    <property type="protein sequence ID" value="NKY60022.1"/>
    <property type="molecule type" value="Genomic_DNA"/>
</dbReference>
<proteinExistence type="predicted"/>
<evidence type="ECO:0000256" key="1">
    <source>
        <dbReference type="SAM" id="Phobius"/>
    </source>
</evidence>
<keyword evidence="3" id="KW-1185">Reference proteome</keyword>
<dbReference type="AlphaFoldDB" id="A0A846YRR2"/>
<sequence length="489" mass="53350">MTTLIQPPPPSYRKWWWVPAALLVVALVVAAVIVLPRLFREDIACEGGAVRDESGQCVRISDGSVSFGTEIDDLVQLIGDENTDVVEEGEQWVSIVLLTPMMAGDNEDGFVTMAGIRHRLAGAHLAQLAANETSATPRIRLLLANPNSDFSSWEAVVEEIQNRRADERIVAVTGISFSLEGALNTIERLTGPPPEKKPIGVIASTLTIDDLPTTRGFLKVSPPAEEHARAAADYLADRDERIMIVRDDNEIDHYGRTLADAFEAQFPDDSRFAGRPQPYNAQFGHVANAFRTIMHSVCNQKPSTIYFAGRGADALEFLNELAQRECRDLPIQVITADDMPYHQLSESLAGKALEGANITVRYTGHVHPDAWHENPDGFDLYAIDQFSPGCVGEICYSQFSDGGVHDFAAVMEYDAVKTAVQAIRNASGPHHTPVDSDAVLQAMLQLHSAVAFDGASGKLDFDDNGLPIDKPILILEAQNGAPPVYLESR</sequence>
<evidence type="ECO:0000313" key="2">
    <source>
        <dbReference type="EMBL" id="NKY60022.1"/>
    </source>
</evidence>
<dbReference type="RefSeq" id="WP_062979786.1">
    <property type="nucleotide sequence ID" value="NZ_JAAXOT010000019.1"/>
</dbReference>
<keyword evidence="1" id="KW-1133">Transmembrane helix</keyword>
<feature type="transmembrane region" description="Helical" evidence="1">
    <location>
        <begin position="15"/>
        <end position="35"/>
    </location>
</feature>
<dbReference type="Proteomes" id="UP000570678">
    <property type="component" value="Unassembled WGS sequence"/>
</dbReference>
<dbReference type="InterPro" id="IPR028082">
    <property type="entry name" value="Peripla_BP_I"/>
</dbReference>
<dbReference type="SUPFAM" id="SSF53822">
    <property type="entry name" value="Periplasmic binding protein-like I"/>
    <property type="match status" value="1"/>
</dbReference>
<comment type="caution">
    <text evidence="2">The sequence shown here is derived from an EMBL/GenBank/DDBJ whole genome shotgun (WGS) entry which is preliminary data.</text>
</comment>
<keyword evidence="1" id="KW-0472">Membrane</keyword>
<gene>
    <name evidence="2" type="ORF">HGA15_28525</name>
</gene>
<keyword evidence="1" id="KW-0812">Transmembrane</keyword>
<evidence type="ECO:0000313" key="3">
    <source>
        <dbReference type="Proteomes" id="UP000570678"/>
    </source>
</evidence>
<protein>
    <submittedName>
        <fullName evidence="2">ABC transporter substrate-binding protein</fullName>
    </submittedName>
</protein>
<dbReference type="Gene3D" id="3.40.50.2300">
    <property type="match status" value="2"/>
</dbReference>
<reference evidence="2 3" key="1">
    <citation type="submission" date="2020-04" db="EMBL/GenBank/DDBJ databases">
        <title>MicrobeNet Type strains.</title>
        <authorList>
            <person name="Nicholson A.C."/>
        </authorList>
    </citation>
    <scope>NUCLEOTIDE SEQUENCE [LARGE SCALE GENOMIC DNA]</scope>
    <source>
        <strain evidence="2 3">JCM 3332</strain>
    </source>
</reference>
<name>A0A846YRR2_9NOCA</name>